<feature type="chain" id="PRO_5013016499" description="Transmembrane protein" evidence="1">
    <location>
        <begin position="37"/>
        <end position="403"/>
    </location>
</feature>
<dbReference type="AlphaFoldDB" id="A0A2C6JCM5"/>
<name>A0A2C6JCM5_9APIC</name>
<feature type="signal peptide" evidence="1">
    <location>
        <begin position="1"/>
        <end position="36"/>
    </location>
</feature>
<dbReference type="VEuPathDB" id="ToxoDB:CSUI_010227"/>
<keyword evidence="1" id="KW-0732">Signal</keyword>
<gene>
    <name evidence="2" type="ORF">CSUI_010227</name>
</gene>
<evidence type="ECO:0000313" key="3">
    <source>
        <dbReference type="Proteomes" id="UP000221165"/>
    </source>
</evidence>
<organism evidence="2 3">
    <name type="scientific">Cystoisospora suis</name>
    <dbReference type="NCBI Taxonomy" id="483139"/>
    <lineage>
        <taxon>Eukaryota</taxon>
        <taxon>Sar</taxon>
        <taxon>Alveolata</taxon>
        <taxon>Apicomplexa</taxon>
        <taxon>Conoidasida</taxon>
        <taxon>Coccidia</taxon>
        <taxon>Eucoccidiorida</taxon>
        <taxon>Eimeriorina</taxon>
        <taxon>Sarcocystidae</taxon>
        <taxon>Cystoisospora</taxon>
    </lineage>
</organism>
<comment type="caution">
    <text evidence="2">The sequence shown here is derived from an EMBL/GenBank/DDBJ whole genome shotgun (WGS) entry which is preliminary data.</text>
</comment>
<evidence type="ECO:0000313" key="2">
    <source>
        <dbReference type="EMBL" id="PHJ15961.1"/>
    </source>
</evidence>
<proteinExistence type="predicted"/>
<reference evidence="2 3" key="1">
    <citation type="journal article" date="2017" name="Int. J. Parasitol.">
        <title>The genome of the protozoan parasite Cystoisospora suis and a reverse vaccinology approach to identify vaccine candidates.</title>
        <authorList>
            <person name="Palmieri N."/>
            <person name="Shrestha A."/>
            <person name="Ruttkowski B."/>
            <person name="Beck T."/>
            <person name="Vogl C."/>
            <person name="Tomley F."/>
            <person name="Blake D.P."/>
            <person name="Joachim A."/>
        </authorList>
    </citation>
    <scope>NUCLEOTIDE SEQUENCE [LARGE SCALE GENOMIC DNA]</scope>
    <source>
        <strain evidence="2 3">Wien I</strain>
    </source>
</reference>
<sequence>MAQLAAICYGPGARLWPRLVFSVVVVLAACFTTVEGFLSGSEVQQVCGDTLLSDLRKTPMGVSVFDNATLSMAQRTLRAYLSKKLEAILPLVESGDYYYFTEDEWSAYILPRLTEDCFFVQPGDTYRWQELVGRTAGRLSMVERDSLLENLAATVLDKLKENKFDLKEFENEGTPEDALSLFYSRLQPFVEKGRETWKRSDLDQVSVKQCLVELKHLLPGPDIFKHTGTKSADAIFGRFAEKSWKKVVPGTAGTDSPAERVDILSLLEELQREVRARLRDEKIDFNDFVHYQSPLAAYFALQNRVRVLVDQVREKWTPAARARISEISCVQTVLLGIDPNNAFVNSSSRAASEIFGRHADPQWNQVEPRSKGSSGMGECRGPDLFIVALLALIGGTRALAVGE</sequence>
<dbReference type="Proteomes" id="UP000221165">
    <property type="component" value="Unassembled WGS sequence"/>
</dbReference>
<accession>A0A2C6JCM5</accession>
<evidence type="ECO:0008006" key="4">
    <source>
        <dbReference type="Google" id="ProtNLM"/>
    </source>
</evidence>
<keyword evidence="3" id="KW-1185">Reference proteome</keyword>
<evidence type="ECO:0000256" key="1">
    <source>
        <dbReference type="SAM" id="SignalP"/>
    </source>
</evidence>
<protein>
    <recommendedName>
        <fullName evidence="4">Transmembrane protein</fullName>
    </recommendedName>
</protein>
<dbReference type="RefSeq" id="XP_067917693.1">
    <property type="nucleotide sequence ID" value="XM_068070332.1"/>
</dbReference>
<dbReference type="EMBL" id="MIGC01006937">
    <property type="protein sequence ID" value="PHJ15961.1"/>
    <property type="molecule type" value="Genomic_DNA"/>
</dbReference>
<dbReference type="GeneID" id="94433543"/>